<dbReference type="PANTHER" id="PTHR13812:SF19">
    <property type="entry name" value="KETIMINE REDUCTASE MU-CRYSTALLIN"/>
    <property type="match status" value="1"/>
</dbReference>
<comment type="caution">
    <text evidence="2">The sequence shown here is derived from an EMBL/GenBank/DDBJ whole genome shotgun (WGS) entry which is preliminary data.</text>
</comment>
<comment type="similarity">
    <text evidence="1">Belongs to the ornithine cyclodeaminase/mu-crystallin family.</text>
</comment>
<evidence type="ECO:0000256" key="1">
    <source>
        <dbReference type="ARBA" id="ARBA00008903"/>
    </source>
</evidence>
<dbReference type="AlphaFoldDB" id="A0A538T746"/>
<dbReference type="GO" id="GO:0016491">
    <property type="term" value="F:oxidoreductase activity"/>
    <property type="evidence" value="ECO:0007669"/>
    <property type="project" value="UniProtKB-ARBA"/>
</dbReference>
<dbReference type="PIRSF" id="PIRSF001439">
    <property type="entry name" value="CryM"/>
    <property type="match status" value="1"/>
</dbReference>
<sequence>MSTLVIPQRDVSKLLPMAECVDLMAEALRTLSRGHAVLPLRTAVWLPDRSGLLGVMPAYLGAPPSMGLKAVSVMPGNHGTEYDSHQGVVLLFEIEHGSLLAVIDATSITAIRTAAVSAAATRLLAREDAGDLAILGSGVQAASHLEAMRVARPIRRVRVWSRDAAHARSFAERESARYGSPVEAVADPRAAVERADLICTTTASREPVLRGEWLSPGVHINAVGSSFATGRELDTPAVKRAKLYVDRLESALHEAGDFLIPRTEGAIGEDHIVGEVGEAFLGRIEGRRSGKEITLFKSVGLAVEDLAAAHHVYEKARESGAGIAIELGGRRDQGH</sequence>
<gene>
    <name evidence="2" type="ORF">E6K76_05005</name>
</gene>
<dbReference type="Proteomes" id="UP000316852">
    <property type="component" value="Unassembled WGS sequence"/>
</dbReference>
<proteinExistence type="inferred from homology"/>
<dbReference type="Pfam" id="PF02423">
    <property type="entry name" value="OCD_Mu_crystall"/>
    <property type="match status" value="1"/>
</dbReference>
<evidence type="ECO:0000313" key="3">
    <source>
        <dbReference type="Proteomes" id="UP000316852"/>
    </source>
</evidence>
<dbReference type="Gene3D" id="3.30.1780.10">
    <property type="entry name" value="ornithine cyclodeaminase, domain 1"/>
    <property type="match status" value="1"/>
</dbReference>
<dbReference type="GO" id="GO:0005737">
    <property type="term" value="C:cytoplasm"/>
    <property type="evidence" value="ECO:0007669"/>
    <property type="project" value="TreeGrafter"/>
</dbReference>
<evidence type="ECO:0000313" key="2">
    <source>
        <dbReference type="EMBL" id="TMQ59427.1"/>
    </source>
</evidence>
<dbReference type="FunFam" id="3.40.50.720:FF:000311">
    <property type="entry name" value="Ornithine cyclodeaminase"/>
    <property type="match status" value="1"/>
</dbReference>
<reference evidence="2 3" key="1">
    <citation type="journal article" date="2019" name="Nat. Microbiol.">
        <title>Mediterranean grassland soil C-N compound turnover is dependent on rainfall and depth, and is mediated by genomically divergent microorganisms.</title>
        <authorList>
            <person name="Diamond S."/>
            <person name="Andeer P.F."/>
            <person name="Li Z."/>
            <person name="Crits-Christoph A."/>
            <person name="Burstein D."/>
            <person name="Anantharaman K."/>
            <person name="Lane K.R."/>
            <person name="Thomas B.C."/>
            <person name="Pan C."/>
            <person name="Northen T.R."/>
            <person name="Banfield J.F."/>
        </authorList>
    </citation>
    <scope>NUCLEOTIDE SEQUENCE [LARGE SCALE GENOMIC DNA]</scope>
    <source>
        <strain evidence="2">WS_6</strain>
    </source>
</reference>
<dbReference type="InterPro" id="IPR023401">
    <property type="entry name" value="ODC_N"/>
</dbReference>
<organism evidence="2 3">
    <name type="scientific">Eiseniibacteriota bacterium</name>
    <dbReference type="NCBI Taxonomy" id="2212470"/>
    <lineage>
        <taxon>Bacteria</taxon>
        <taxon>Candidatus Eiseniibacteriota</taxon>
    </lineage>
</organism>
<accession>A0A538T746</accession>
<name>A0A538T746_UNCEI</name>
<dbReference type="SUPFAM" id="SSF51735">
    <property type="entry name" value="NAD(P)-binding Rossmann-fold domains"/>
    <property type="match status" value="1"/>
</dbReference>
<dbReference type="PANTHER" id="PTHR13812">
    <property type="entry name" value="KETIMINE REDUCTASE MU-CRYSTALLIN"/>
    <property type="match status" value="1"/>
</dbReference>
<dbReference type="InterPro" id="IPR003462">
    <property type="entry name" value="ODC_Mu_crystall"/>
</dbReference>
<protein>
    <submittedName>
        <fullName evidence="2">Ornithine cyclodeaminase family protein</fullName>
    </submittedName>
</protein>
<dbReference type="EMBL" id="VBOW01000022">
    <property type="protein sequence ID" value="TMQ59427.1"/>
    <property type="molecule type" value="Genomic_DNA"/>
</dbReference>
<dbReference type="Gene3D" id="3.40.50.720">
    <property type="entry name" value="NAD(P)-binding Rossmann-like Domain"/>
    <property type="match status" value="1"/>
</dbReference>
<dbReference type="InterPro" id="IPR036291">
    <property type="entry name" value="NAD(P)-bd_dom_sf"/>
</dbReference>
<dbReference type="GO" id="GO:0019752">
    <property type="term" value="P:carboxylic acid metabolic process"/>
    <property type="evidence" value="ECO:0007669"/>
    <property type="project" value="UniProtKB-ARBA"/>
</dbReference>